<proteinExistence type="inferred from homology"/>
<feature type="domain" description="Acyl-CoA oxidase/dehydrogenase middle" evidence="8">
    <location>
        <begin position="124"/>
        <end position="218"/>
    </location>
</feature>
<evidence type="ECO:0000259" key="9">
    <source>
        <dbReference type="Pfam" id="PF02771"/>
    </source>
</evidence>
<evidence type="ECO:0000313" key="11">
    <source>
        <dbReference type="Proteomes" id="UP000184440"/>
    </source>
</evidence>
<organism evidence="10 11">
    <name type="scientific">Cryptosporangium aurantiacum</name>
    <dbReference type="NCBI Taxonomy" id="134849"/>
    <lineage>
        <taxon>Bacteria</taxon>
        <taxon>Bacillati</taxon>
        <taxon>Actinomycetota</taxon>
        <taxon>Actinomycetes</taxon>
        <taxon>Cryptosporangiales</taxon>
        <taxon>Cryptosporangiaceae</taxon>
        <taxon>Cryptosporangium</taxon>
    </lineage>
</organism>
<dbReference type="OrthoDB" id="3964153at2"/>
<sequence>MDLALTAAERDFREQVRSWLAEHVPKQARPLDLAERREYDLAWQRTQYDGGWAGIAWPTEYGGRGLDLLEQMIWYEEYARAEAPPLGTCFVGLAHAGPTLISRATAAQKAAYLPPILRGEHIWCQGFSEPGAGSDLASLSTRAVVDGDDLVVNGTKIWTSYASVADYQELLVRTDPQAPKHRGISWVVCDMRSPGITIRPIPTLNGELDFCEVFYDDVRIPLANVVGEINAGWSVAMSTLSFERGTAFMAEQIELARQVEDLLDAARVLPGPDGARPAISDDGIARELARVRAEVASLRAMTYLGISRIARSGAPGPEGSMLRYHYSTVWQRVYRLAMDVVGDGAVLGGRDGDGRWTHAYLNSLRSTIAAGTKDIQRTIIAERVLGLPRAS</sequence>
<dbReference type="SUPFAM" id="SSF56645">
    <property type="entry name" value="Acyl-CoA dehydrogenase NM domain-like"/>
    <property type="match status" value="1"/>
</dbReference>
<dbReference type="FunFam" id="2.40.110.10:FF:000011">
    <property type="entry name" value="Acyl-CoA dehydrogenase FadE34"/>
    <property type="match status" value="1"/>
</dbReference>
<evidence type="ECO:0000259" key="7">
    <source>
        <dbReference type="Pfam" id="PF00441"/>
    </source>
</evidence>
<dbReference type="InterPro" id="IPR013786">
    <property type="entry name" value="AcylCoA_DH/ox_N"/>
</dbReference>
<gene>
    <name evidence="10" type="ORF">SAMN05443668_106436</name>
</gene>
<dbReference type="STRING" id="134849.SAMN05443668_106436"/>
<protein>
    <submittedName>
        <fullName evidence="10">Acyl-CoA dehydrogenase</fullName>
    </submittedName>
</protein>
<dbReference type="SUPFAM" id="SSF47203">
    <property type="entry name" value="Acyl-CoA dehydrogenase C-terminal domain-like"/>
    <property type="match status" value="1"/>
</dbReference>
<keyword evidence="3 6" id="KW-0285">Flavoprotein</keyword>
<dbReference type="InterPro" id="IPR009075">
    <property type="entry name" value="AcylCo_DH/oxidase_C"/>
</dbReference>
<dbReference type="RefSeq" id="WP_073259769.1">
    <property type="nucleotide sequence ID" value="NZ_FRCS01000006.1"/>
</dbReference>
<dbReference type="InterPro" id="IPR006091">
    <property type="entry name" value="Acyl-CoA_Oxase/DH_mid-dom"/>
</dbReference>
<dbReference type="Pfam" id="PF02771">
    <property type="entry name" value="Acyl-CoA_dh_N"/>
    <property type="match status" value="1"/>
</dbReference>
<dbReference type="Pfam" id="PF00441">
    <property type="entry name" value="Acyl-CoA_dh_1"/>
    <property type="match status" value="1"/>
</dbReference>
<feature type="domain" description="Acyl-CoA dehydrogenase/oxidase C-terminal" evidence="7">
    <location>
        <begin position="230"/>
        <end position="385"/>
    </location>
</feature>
<accession>A0A1M7R4Q0</accession>
<evidence type="ECO:0000256" key="5">
    <source>
        <dbReference type="ARBA" id="ARBA00023002"/>
    </source>
</evidence>
<dbReference type="AlphaFoldDB" id="A0A1M7R4Q0"/>
<dbReference type="GO" id="GO:0016627">
    <property type="term" value="F:oxidoreductase activity, acting on the CH-CH group of donors"/>
    <property type="evidence" value="ECO:0007669"/>
    <property type="project" value="InterPro"/>
</dbReference>
<dbReference type="PANTHER" id="PTHR43292">
    <property type="entry name" value="ACYL-COA DEHYDROGENASE"/>
    <property type="match status" value="1"/>
</dbReference>
<name>A0A1M7R4Q0_9ACTN</name>
<dbReference type="Gene3D" id="1.10.540.10">
    <property type="entry name" value="Acyl-CoA dehydrogenase/oxidase, N-terminal domain"/>
    <property type="match status" value="1"/>
</dbReference>
<evidence type="ECO:0000313" key="10">
    <source>
        <dbReference type="EMBL" id="SHN40132.1"/>
    </source>
</evidence>
<keyword evidence="11" id="KW-1185">Reference proteome</keyword>
<dbReference type="InterPro" id="IPR009100">
    <property type="entry name" value="AcylCoA_DH/oxidase_NM_dom_sf"/>
</dbReference>
<keyword evidence="4 6" id="KW-0274">FAD</keyword>
<comment type="similarity">
    <text evidence="2 6">Belongs to the acyl-CoA dehydrogenase family.</text>
</comment>
<dbReference type="EMBL" id="FRCS01000006">
    <property type="protein sequence ID" value="SHN40132.1"/>
    <property type="molecule type" value="Genomic_DNA"/>
</dbReference>
<dbReference type="Proteomes" id="UP000184440">
    <property type="component" value="Unassembled WGS sequence"/>
</dbReference>
<dbReference type="Gene3D" id="1.20.140.10">
    <property type="entry name" value="Butyryl-CoA Dehydrogenase, subunit A, domain 3"/>
    <property type="match status" value="1"/>
</dbReference>
<evidence type="ECO:0000259" key="8">
    <source>
        <dbReference type="Pfam" id="PF02770"/>
    </source>
</evidence>
<evidence type="ECO:0000256" key="3">
    <source>
        <dbReference type="ARBA" id="ARBA00022630"/>
    </source>
</evidence>
<evidence type="ECO:0000256" key="1">
    <source>
        <dbReference type="ARBA" id="ARBA00001974"/>
    </source>
</evidence>
<dbReference type="GO" id="GO:0005886">
    <property type="term" value="C:plasma membrane"/>
    <property type="evidence" value="ECO:0007669"/>
    <property type="project" value="TreeGrafter"/>
</dbReference>
<dbReference type="GO" id="GO:0050660">
    <property type="term" value="F:flavin adenine dinucleotide binding"/>
    <property type="evidence" value="ECO:0007669"/>
    <property type="project" value="InterPro"/>
</dbReference>
<dbReference type="PANTHER" id="PTHR43292:SF3">
    <property type="entry name" value="ACYL-COA DEHYDROGENASE FADE29"/>
    <property type="match status" value="1"/>
</dbReference>
<evidence type="ECO:0000256" key="6">
    <source>
        <dbReference type="RuleBase" id="RU362125"/>
    </source>
</evidence>
<reference evidence="10 11" key="1">
    <citation type="submission" date="2016-11" db="EMBL/GenBank/DDBJ databases">
        <authorList>
            <person name="Jaros S."/>
            <person name="Januszkiewicz K."/>
            <person name="Wedrychowicz H."/>
        </authorList>
    </citation>
    <scope>NUCLEOTIDE SEQUENCE [LARGE SCALE GENOMIC DNA]</scope>
    <source>
        <strain evidence="10 11">DSM 46144</strain>
    </source>
</reference>
<keyword evidence="5 6" id="KW-0560">Oxidoreductase</keyword>
<comment type="cofactor">
    <cofactor evidence="1 6">
        <name>FAD</name>
        <dbReference type="ChEBI" id="CHEBI:57692"/>
    </cofactor>
</comment>
<dbReference type="Pfam" id="PF02770">
    <property type="entry name" value="Acyl-CoA_dh_M"/>
    <property type="match status" value="1"/>
</dbReference>
<evidence type="ECO:0000256" key="2">
    <source>
        <dbReference type="ARBA" id="ARBA00009347"/>
    </source>
</evidence>
<dbReference type="InterPro" id="IPR036250">
    <property type="entry name" value="AcylCo_DH-like_C"/>
</dbReference>
<feature type="domain" description="Acyl-CoA dehydrogenase/oxidase N-terminal" evidence="9">
    <location>
        <begin position="6"/>
        <end position="120"/>
    </location>
</feature>
<dbReference type="InterPro" id="IPR037069">
    <property type="entry name" value="AcylCoA_DH/ox_N_sf"/>
</dbReference>
<dbReference type="Gene3D" id="2.40.110.10">
    <property type="entry name" value="Butyryl-CoA Dehydrogenase, subunit A, domain 2"/>
    <property type="match status" value="1"/>
</dbReference>
<dbReference type="InterPro" id="IPR046373">
    <property type="entry name" value="Acyl-CoA_Oxase/DH_mid-dom_sf"/>
</dbReference>
<evidence type="ECO:0000256" key="4">
    <source>
        <dbReference type="ARBA" id="ARBA00022827"/>
    </source>
</evidence>
<dbReference type="InterPro" id="IPR052161">
    <property type="entry name" value="Mycobact_Acyl-CoA_DH"/>
</dbReference>